<dbReference type="Proteomes" id="UP000800082">
    <property type="component" value="Unassembled WGS sequence"/>
</dbReference>
<feature type="region of interest" description="Disordered" evidence="1">
    <location>
        <begin position="1"/>
        <end position="53"/>
    </location>
</feature>
<dbReference type="RefSeq" id="XP_033446288.1">
    <property type="nucleotide sequence ID" value="XM_033596898.1"/>
</dbReference>
<keyword evidence="3" id="KW-1185">Reference proteome</keyword>
<dbReference type="AlphaFoldDB" id="A0A6A5RHV4"/>
<protein>
    <submittedName>
        <fullName evidence="2">Uncharacterized protein</fullName>
    </submittedName>
</protein>
<feature type="compositionally biased region" description="Polar residues" evidence="1">
    <location>
        <begin position="1"/>
        <end position="38"/>
    </location>
</feature>
<accession>A0A6A5RHV4</accession>
<dbReference type="GeneID" id="54354565"/>
<reference evidence="2" key="1">
    <citation type="journal article" date="2020" name="Stud. Mycol.">
        <title>101 Dothideomycetes genomes: a test case for predicting lifestyles and emergence of pathogens.</title>
        <authorList>
            <person name="Haridas S."/>
            <person name="Albert R."/>
            <person name="Binder M."/>
            <person name="Bloem J."/>
            <person name="Labutti K."/>
            <person name="Salamov A."/>
            <person name="Andreopoulos B."/>
            <person name="Baker S."/>
            <person name="Barry K."/>
            <person name="Bills G."/>
            <person name="Bluhm B."/>
            <person name="Cannon C."/>
            <person name="Castanera R."/>
            <person name="Culley D."/>
            <person name="Daum C."/>
            <person name="Ezra D."/>
            <person name="Gonzalez J."/>
            <person name="Henrissat B."/>
            <person name="Kuo A."/>
            <person name="Liang C."/>
            <person name="Lipzen A."/>
            <person name="Lutzoni F."/>
            <person name="Magnuson J."/>
            <person name="Mondo S."/>
            <person name="Nolan M."/>
            <person name="Ohm R."/>
            <person name="Pangilinan J."/>
            <person name="Park H.-J."/>
            <person name="Ramirez L."/>
            <person name="Alfaro M."/>
            <person name="Sun H."/>
            <person name="Tritt A."/>
            <person name="Yoshinaga Y."/>
            <person name="Zwiers L.-H."/>
            <person name="Turgeon B."/>
            <person name="Goodwin S."/>
            <person name="Spatafora J."/>
            <person name="Crous P."/>
            <person name="Grigoriev I."/>
        </authorList>
    </citation>
    <scope>NUCLEOTIDE SEQUENCE</scope>
    <source>
        <strain evidence="2">CBS 183.55</strain>
    </source>
</reference>
<name>A0A6A5RHV4_9PLEO</name>
<gene>
    <name evidence="2" type="ORF">M421DRAFT_7266</name>
</gene>
<sequence length="100" mass="11064">MPALSTANHTLSTANHTLSTANHTLSTANHTHPPTAHQTSEHPLDSPTAQPTRRYYARVPTDTHADAAEFVFRHTAPDRVKAEPTVLDRVKAVLGLRRRR</sequence>
<evidence type="ECO:0000256" key="1">
    <source>
        <dbReference type="SAM" id="MobiDB-lite"/>
    </source>
</evidence>
<proteinExistence type="predicted"/>
<evidence type="ECO:0000313" key="3">
    <source>
        <dbReference type="Proteomes" id="UP000800082"/>
    </source>
</evidence>
<organism evidence="2 3">
    <name type="scientific">Didymella exigua CBS 183.55</name>
    <dbReference type="NCBI Taxonomy" id="1150837"/>
    <lineage>
        <taxon>Eukaryota</taxon>
        <taxon>Fungi</taxon>
        <taxon>Dikarya</taxon>
        <taxon>Ascomycota</taxon>
        <taxon>Pezizomycotina</taxon>
        <taxon>Dothideomycetes</taxon>
        <taxon>Pleosporomycetidae</taxon>
        <taxon>Pleosporales</taxon>
        <taxon>Pleosporineae</taxon>
        <taxon>Didymellaceae</taxon>
        <taxon>Didymella</taxon>
    </lineage>
</organism>
<evidence type="ECO:0000313" key="2">
    <source>
        <dbReference type="EMBL" id="KAF1926036.1"/>
    </source>
</evidence>
<dbReference type="OrthoDB" id="3763317at2759"/>
<dbReference type="EMBL" id="ML978979">
    <property type="protein sequence ID" value="KAF1926036.1"/>
    <property type="molecule type" value="Genomic_DNA"/>
</dbReference>